<reference evidence="1" key="1">
    <citation type="submission" date="2018-02" db="EMBL/GenBank/DDBJ databases">
        <title>Rhizophora mucronata_Transcriptome.</title>
        <authorList>
            <person name="Meera S.P."/>
            <person name="Sreeshan A."/>
            <person name="Augustine A."/>
        </authorList>
    </citation>
    <scope>NUCLEOTIDE SEQUENCE</scope>
    <source>
        <tissue evidence="1">Leaf</tissue>
    </source>
</reference>
<accession>A0A2P2Q4V8</accession>
<evidence type="ECO:0000313" key="1">
    <source>
        <dbReference type="EMBL" id="MBX62006.1"/>
    </source>
</evidence>
<sequence>MSRYWIQILRFVISKAWMSGINASINEANHNPFTSSFIATCFDPCPFW</sequence>
<protein>
    <submittedName>
        <fullName evidence="1">Uncharacterized protein</fullName>
    </submittedName>
</protein>
<dbReference type="EMBL" id="GGEC01081522">
    <property type="protein sequence ID" value="MBX62006.1"/>
    <property type="molecule type" value="Transcribed_RNA"/>
</dbReference>
<proteinExistence type="predicted"/>
<dbReference type="AlphaFoldDB" id="A0A2P2Q4V8"/>
<name>A0A2P2Q4V8_RHIMU</name>
<organism evidence="1">
    <name type="scientific">Rhizophora mucronata</name>
    <name type="common">Asiatic mangrove</name>
    <dbReference type="NCBI Taxonomy" id="61149"/>
    <lineage>
        <taxon>Eukaryota</taxon>
        <taxon>Viridiplantae</taxon>
        <taxon>Streptophyta</taxon>
        <taxon>Embryophyta</taxon>
        <taxon>Tracheophyta</taxon>
        <taxon>Spermatophyta</taxon>
        <taxon>Magnoliopsida</taxon>
        <taxon>eudicotyledons</taxon>
        <taxon>Gunneridae</taxon>
        <taxon>Pentapetalae</taxon>
        <taxon>rosids</taxon>
        <taxon>fabids</taxon>
        <taxon>Malpighiales</taxon>
        <taxon>Rhizophoraceae</taxon>
        <taxon>Rhizophora</taxon>
    </lineage>
</organism>